<feature type="compositionally biased region" description="Basic and acidic residues" evidence="1">
    <location>
        <begin position="24"/>
        <end position="38"/>
    </location>
</feature>
<evidence type="ECO:0000313" key="3">
    <source>
        <dbReference type="Proteomes" id="UP000694569"/>
    </source>
</evidence>
<feature type="compositionally biased region" description="Polar residues" evidence="1">
    <location>
        <begin position="69"/>
        <end position="86"/>
    </location>
</feature>
<dbReference type="Proteomes" id="UP000694569">
    <property type="component" value="Unplaced"/>
</dbReference>
<dbReference type="Ensembl" id="ENSLLET00000021828.1">
    <property type="protein sequence ID" value="ENSLLEP00000021014.1"/>
    <property type="gene ID" value="ENSLLEG00000013284.1"/>
</dbReference>
<organism evidence="2 3">
    <name type="scientific">Leptobrachium leishanense</name>
    <name type="common">Leishan spiny toad</name>
    <dbReference type="NCBI Taxonomy" id="445787"/>
    <lineage>
        <taxon>Eukaryota</taxon>
        <taxon>Metazoa</taxon>
        <taxon>Chordata</taxon>
        <taxon>Craniata</taxon>
        <taxon>Vertebrata</taxon>
        <taxon>Euteleostomi</taxon>
        <taxon>Amphibia</taxon>
        <taxon>Batrachia</taxon>
        <taxon>Anura</taxon>
        <taxon>Pelobatoidea</taxon>
        <taxon>Megophryidae</taxon>
        <taxon>Leptobrachium</taxon>
    </lineage>
</organism>
<dbReference type="AlphaFoldDB" id="A0A8C5MYQ9"/>
<feature type="region of interest" description="Disordered" evidence="1">
    <location>
        <begin position="22"/>
        <end position="48"/>
    </location>
</feature>
<feature type="region of interest" description="Disordered" evidence="1">
    <location>
        <begin position="66"/>
        <end position="86"/>
    </location>
</feature>
<proteinExistence type="predicted"/>
<name>A0A8C5MYQ9_9ANUR</name>
<accession>A0A8C5MYQ9</accession>
<reference evidence="2" key="1">
    <citation type="submission" date="2025-08" db="UniProtKB">
        <authorList>
            <consortium name="Ensembl"/>
        </authorList>
    </citation>
    <scope>IDENTIFICATION</scope>
</reference>
<evidence type="ECO:0000256" key="1">
    <source>
        <dbReference type="SAM" id="MobiDB-lite"/>
    </source>
</evidence>
<protein>
    <submittedName>
        <fullName evidence="2">Uncharacterized protein</fullName>
    </submittedName>
</protein>
<sequence>MRRAREMHWKASCPLIGALLSAMRPRESRSQNHRDTRPSWKARKRSREKAAISGYENTYRFRLWREGGTRSSHASRTFSLPPTQKL</sequence>
<reference evidence="2" key="2">
    <citation type="submission" date="2025-09" db="UniProtKB">
        <authorList>
            <consortium name="Ensembl"/>
        </authorList>
    </citation>
    <scope>IDENTIFICATION</scope>
</reference>
<evidence type="ECO:0000313" key="2">
    <source>
        <dbReference type="Ensembl" id="ENSLLEP00000021014.1"/>
    </source>
</evidence>
<keyword evidence="3" id="KW-1185">Reference proteome</keyword>